<keyword evidence="3" id="KW-1185">Reference proteome</keyword>
<sequence>MSRELLIWVRRVLVIWKGFAEPNWEDRADMEDVEALDLFESKFGKGDGVGENEGARQGQIGKKIKKIKNKIK</sequence>
<gene>
    <name evidence="2" type="ORF">EV44_g0256</name>
</gene>
<dbReference type="HOGENOM" id="CLU_2724101_0_0_1"/>
<keyword evidence="1" id="KW-0732">Signal</keyword>
<dbReference type="EMBL" id="JNVN01004617">
    <property type="protein sequence ID" value="KHJ30263.1"/>
    <property type="molecule type" value="Genomic_DNA"/>
</dbReference>
<evidence type="ECO:0008006" key="4">
    <source>
        <dbReference type="Google" id="ProtNLM"/>
    </source>
</evidence>
<feature type="signal peptide" evidence="1">
    <location>
        <begin position="1"/>
        <end position="20"/>
    </location>
</feature>
<evidence type="ECO:0000313" key="3">
    <source>
        <dbReference type="Proteomes" id="UP000030854"/>
    </source>
</evidence>
<accession>A0A0B1NWD0</accession>
<dbReference type="AlphaFoldDB" id="A0A0B1NWD0"/>
<organism evidence="2 3">
    <name type="scientific">Uncinula necator</name>
    <name type="common">Grape powdery mildew</name>
    <dbReference type="NCBI Taxonomy" id="52586"/>
    <lineage>
        <taxon>Eukaryota</taxon>
        <taxon>Fungi</taxon>
        <taxon>Dikarya</taxon>
        <taxon>Ascomycota</taxon>
        <taxon>Pezizomycotina</taxon>
        <taxon>Leotiomycetes</taxon>
        <taxon>Erysiphales</taxon>
        <taxon>Erysiphaceae</taxon>
        <taxon>Erysiphe</taxon>
    </lineage>
</organism>
<name>A0A0B1NWD0_UNCNE</name>
<protein>
    <recommendedName>
        <fullName evidence="4">Chromo domain-containing protein</fullName>
    </recommendedName>
</protein>
<comment type="caution">
    <text evidence="2">The sequence shown here is derived from an EMBL/GenBank/DDBJ whole genome shotgun (WGS) entry which is preliminary data.</text>
</comment>
<proteinExistence type="predicted"/>
<evidence type="ECO:0000256" key="1">
    <source>
        <dbReference type="SAM" id="SignalP"/>
    </source>
</evidence>
<feature type="chain" id="PRO_5002059211" description="Chromo domain-containing protein" evidence="1">
    <location>
        <begin position="21"/>
        <end position="72"/>
    </location>
</feature>
<reference evidence="2 3" key="1">
    <citation type="journal article" date="2014" name="BMC Genomics">
        <title>Adaptive genomic structural variation in the grape powdery mildew pathogen, Erysiphe necator.</title>
        <authorList>
            <person name="Jones L."/>
            <person name="Riaz S."/>
            <person name="Morales-Cruz A."/>
            <person name="Amrine K.C."/>
            <person name="McGuire B."/>
            <person name="Gubler W.D."/>
            <person name="Walker M.A."/>
            <person name="Cantu D."/>
        </authorList>
    </citation>
    <scope>NUCLEOTIDE SEQUENCE [LARGE SCALE GENOMIC DNA]</scope>
    <source>
        <strain evidence="3">c</strain>
    </source>
</reference>
<dbReference type="Proteomes" id="UP000030854">
    <property type="component" value="Unassembled WGS sequence"/>
</dbReference>
<evidence type="ECO:0000313" key="2">
    <source>
        <dbReference type="EMBL" id="KHJ30263.1"/>
    </source>
</evidence>